<name>S8A3I1_DACHA</name>
<dbReference type="EMBL" id="AQGS01001056">
    <property type="protein sequence ID" value="EPS35701.1"/>
    <property type="molecule type" value="Genomic_DNA"/>
</dbReference>
<evidence type="ECO:0000313" key="2">
    <source>
        <dbReference type="Proteomes" id="UP000015100"/>
    </source>
</evidence>
<dbReference type="Proteomes" id="UP000015100">
    <property type="component" value="Unassembled WGS sequence"/>
</dbReference>
<dbReference type="HOGENOM" id="CLU_624075_0_0_1"/>
<organism evidence="1 2">
    <name type="scientific">Dactylellina haptotyla (strain CBS 200.50)</name>
    <name type="common">Nematode-trapping fungus</name>
    <name type="synonym">Monacrosporium haptotylum</name>
    <dbReference type="NCBI Taxonomy" id="1284197"/>
    <lineage>
        <taxon>Eukaryota</taxon>
        <taxon>Fungi</taxon>
        <taxon>Dikarya</taxon>
        <taxon>Ascomycota</taxon>
        <taxon>Pezizomycotina</taxon>
        <taxon>Orbiliomycetes</taxon>
        <taxon>Orbiliales</taxon>
        <taxon>Orbiliaceae</taxon>
        <taxon>Dactylellina</taxon>
    </lineage>
</organism>
<evidence type="ECO:0000313" key="1">
    <source>
        <dbReference type="EMBL" id="EPS35701.1"/>
    </source>
</evidence>
<keyword evidence="2" id="KW-1185">Reference proteome</keyword>
<proteinExistence type="predicted"/>
<gene>
    <name evidence="1" type="ORF">H072_10853</name>
</gene>
<dbReference type="OrthoDB" id="5420384at2759"/>
<reference evidence="1 2" key="1">
    <citation type="journal article" date="2013" name="PLoS Genet.">
        <title>Genomic mechanisms accounting for the adaptation to parasitism in nematode-trapping fungi.</title>
        <authorList>
            <person name="Meerupati T."/>
            <person name="Andersson K.M."/>
            <person name="Friman E."/>
            <person name="Kumar D."/>
            <person name="Tunlid A."/>
            <person name="Ahren D."/>
        </authorList>
    </citation>
    <scope>NUCLEOTIDE SEQUENCE [LARGE SCALE GENOMIC DNA]</scope>
    <source>
        <strain evidence="1 2">CBS 200.50</strain>
    </source>
</reference>
<dbReference type="OMA" id="TWTIRER"/>
<sequence>MAEHRQSGQSYALQLQTDSLSLQDPKSKLRVKFTASVSTKLPHKTWTIRERWRCLAVEGSQNVLLDVKLLWKSGALQREGSPLCEALGQVLSQARFWEQLDLVASLEMPSHDHIKIKLNSKNYTSLPQDLCLPTIAVLSINWAFDFTPCPHMKFIDLQLRDIQPLVEECIDTFLNNKLGASNITGGMLNPGTLQQTRSAMPSIEAITSTLARYAAQCGDYGQFKTKMMQLKDKVGAVGLVAEEAVDLQNVIKGQVYHQILRALQIPRFKKKHRFRSESNSENELLCKPLERFQDLFARTGSLILSKAGDDCNKASEAEDIDFEDLFEEEDNYSDFEDLIKEAKKVALDEASDDMTPDSPKMAVCLERPSDSQFDLVPHSIQNDYDMTSECSGAPSEIDFVMLDDSTAGSTELRSAVPIENEYDDCFASLDGHPSASQSSSSIERVSSSDENQQLATLWANEEFMQMLF</sequence>
<protein>
    <submittedName>
        <fullName evidence="1">Uncharacterized protein</fullName>
    </submittedName>
</protein>
<reference evidence="2" key="2">
    <citation type="submission" date="2013-04" db="EMBL/GenBank/DDBJ databases">
        <title>Genomic mechanisms accounting for the adaptation to parasitism in nematode-trapping fungi.</title>
        <authorList>
            <person name="Ahren D.G."/>
        </authorList>
    </citation>
    <scope>NUCLEOTIDE SEQUENCE [LARGE SCALE GENOMIC DNA]</scope>
    <source>
        <strain evidence="2">CBS 200.50</strain>
    </source>
</reference>
<comment type="caution">
    <text evidence="1">The sequence shown here is derived from an EMBL/GenBank/DDBJ whole genome shotgun (WGS) entry which is preliminary data.</text>
</comment>
<accession>S8A3I1</accession>
<dbReference type="AlphaFoldDB" id="S8A3I1"/>